<keyword evidence="2" id="KW-1185">Reference proteome</keyword>
<evidence type="ECO:0000313" key="2">
    <source>
        <dbReference type="Proteomes" id="UP000295444"/>
    </source>
</evidence>
<dbReference type="RefSeq" id="WP_133847105.1">
    <property type="nucleotide sequence ID" value="NZ_SNXZ01000001.1"/>
</dbReference>
<protein>
    <submittedName>
        <fullName evidence="1">Uncharacterized protein</fullName>
    </submittedName>
</protein>
<reference evidence="1 2" key="1">
    <citation type="submission" date="2019-03" db="EMBL/GenBank/DDBJ databases">
        <title>Genomic Encyclopedia of Type Strains, Phase IV (KMG-IV): sequencing the most valuable type-strain genomes for metagenomic binning, comparative biology and taxonomic classification.</title>
        <authorList>
            <person name="Goeker M."/>
        </authorList>
    </citation>
    <scope>NUCLEOTIDE SEQUENCE [LARGE SCALE GENOMIC DNA]</scope>
    <source>
        <strain evidence="1 2">DSM 45361</strain>
    </source>
</reference>
<name>A0A4R6SJZ4_LABRH</name>
<evidence type="ECO:0000313" key="1">
    <source>
        <dbReference type="EMBL" id="TDQ04144.1"/>
    </source>
</evidence>
<gene>
    <name evidence="1" type="ORF">EV186_10185</name>
</gene>
<dbReference type="AlphaFoldDB" id="A0A4R6SJZ4"/>
<organism evidence="1 2">
    <name type="scientific">Labedaea rhizosphaerae</name>
    <dbReference type="NCBI Taxonomy" id="598644"/>
    <lineage>
        <taxon>Bacteria</taxon>
        <taxon>Bacillati</taxon>
        <taxon>Actinomycetota</taxon>
        <taxon>Actinomycetes</taxon>
        <taxon>Pseudonocardiales</taxon>
        <taxon>Pseudonocardiaceae</taxon>
        <taxon>Labedaea</taxon>
    </lineage>
</organism>
<sequence>MAEPISDKVVVATLRPFVRASAPMLTALRASDPLGLARKLLPDAPADDEDGDLDRGFLRKLAERLETVKLPGTKRWADMTVDERTDWWVGRLGRFTALLAAVPGIGGALADRLPVQDALGAAGQGLLLCAIAIEHGVTDRAEQVRLLAAVLFDRQIDRELAEKSHEGEDAKTAELTEELEGKSKLTVKAAARTLWRFGRALWAVTDELDKRPHSRFYHRALGMVPVVGMAGDYLGERSGLKRAAKAANRWIAENQPV</sequence>
<comment type="caution">
    <text evidence="1">The sequence shown here is derived from an EMBL/GenBank/DDBJ whole genome shotgun (WGS) entry which is preliminary data.</text>
</comment>
<proteinExistence type="predicted"/>
<dbReference type="EMBL" id="SNXZ01000001">
    <property type="protein sequence ID" value="TDQ04144.1"/>
    <property type="molecule type" value="Genomic_DNA"/>
</dbReference>
<accession>A0A4R6SJZ4</accession>
<dbReference type="OrthoDB" id="3825591at2"/>
<dbReference type="Proteomes" id="UP000295444">
    <property type="component" value="Unassembled WGS sequence"/>
</dbReference>